<evidence type="ECO:0000256" key="14">
    <source>
        <dbReference type="ARBA" id="ARBA00037928"/>
    </source>
</evidence>
<keyword evidence="7" id="KW-0479">Metal-binding</keyword>
<evidence type="ECO:0000256" key="9">
    <source>
        <dbReference type="ARBA" id="ARBA00023002"/>
    </source>
</evidence>
<feature type="domain" description="Glutamine amidotransferase type-2" evidence="17">
    <location>
        <begin position="51"/>
        <end position="119"/>
    </location>
</feature>
<feature type="non-terminal residue" evidence="18">
    <location>
        <position position="119"/>
    </location>
</feature>
<keyword evidence="13" id="KW-0003">3Fe-4S</keyword>
<protein>
    <recommendedName>
        <fullName evidence="15">glutamate synthase (ferredoxin)</fullName>
        <ecNumber evidence="15">1.4.7.1</ecNumber>
    </recommendedName>
</protein>
<evidence type="ECO:0000256" key="13">
    <source>
        <dbReference type="ARBA" id="ARBA00023291"/>
    </source>
</evidence>
<dbReference type="Gene3D" id="3.60.20.10">
    <property type="entry name" value="Glutamine Phosphoribosylpyrophosphate, subunit 1, domain 1"/>
    <property type="match status" value="1"/>
</dbReference>
<dbReference type="GO" id="GO:0051538">
    <property type="term" value="F:3 iron, 4 sulfur cluster binding"/>
    <property type="evidence" value="ECO:0007669"/>
    <property type="project" value="UniProtKB-KW"/>
</dbReference>
<dbReference type="EMBL" id="GG680987">
    <property type="protein sequence ID" value="EER05195.1"/>
    <property type="molecule type" value="Genomic_DNA"/>
</dbReference>
<evidence type="ECO:0000256" key="12">
    <source>
        <dbReference type="ARBA" id="ARBA00023164"/>
    </source>
</evidence>
<accession>C5LDJ8</accession>
<keyword evidence="5" id="KW-0285">Flavoprotein</keyword>
<dbReference type="GO" id="GO:0046872">
    <property type="term" value="F:metal ion binding"/>
    <property type="evidence" value="ECO:0007669"/>
    <property type="project" value="UniProtKB-KW"/>
</dbReference>
<keyword evidence="19" id="KW-1185">Reference proteome</keyword>
<evidence type="ECO:0000256" key="8">
    <source>
        <dbReference type="ARBA" id="ARBA00022962"/>
    </source>
</evidence>
<evidence type="ECO:0000256" key="3">
    <source>
        <dbReference type="ARBA" id="ARBA00009716"/>
    </source>
</evidence>
<keyword evidence="6" id="KW-0288">FMN</keyword>
<feature type="non-terminal residue" evidence="18">
    <location>
        <position position="1"/>
    </location>
</feature>
<evidence type="ECO:0000256" key="7">
    <source>
        <dbReference type="ARBA" id="ARBA00022723"/>
    </source>
</evidence>
<evidence type="ECO:0000256" key="1">
    <source>
        <dbReference type="ARBA" id="ARBA00001917"/>
    </source>
</evidence>
<keyword evidence="11" id="KW-0411">Iron-sulfur</keyword>
<dbReference type="GeneID" id="9050758"/>
<comment type="similarity">
    <text evidence="3">Belongs to the glutamate synthase family.</text>
</comment>
<sequence>DEEKYASTASHGGGVSAMKSSKLKPTFNRTGKRYEGERKRRARGTLSSEVCEKLPLEYLLYLLRRAAGSREKTEMFICSLSAKTVTYKGQLTCSQLFEYYKDLNDPGLTTHLAMVHSRF</sequence>
<dbReference type="PANTHER" id="PTHR11938">
    <property type="entry name" value="FAD NADPH DEHYDROGENASE/OXIDOREDUCTASE"/>
    <property type="match status" value="1"/>
</dbReference>
<evidence type="ECO:0000256" key="11">
    <source>
        <dbReference type="ARBA" id="ARBA00023014"/>
    </source>
</evidence>
<evidence type="ECO:0000256" key="5">
    <source>
        <dbReference type="ARBA" id="ARBA00022630"/>
    </source>
</evidence>
<dbReference type="Proteomes" id="UP000007800">
    <property type="component" value="Unassembled WGS sequence"/>
</dbReference>
<name>C5LDJ8_PERM5</name>
<dbReference type="AlphaFoldDB" id="C5LDJ8"/>
<dbReference type="InterPro" id="IPR050711">
    <property type="entry name" value="ET-N_metabolism_enzyme"/>
</dbReference>
<dbReference type="EC" id="1.4.7.1" evidence="15"/>
<evidence type="ECO:0000256" key="6">
    <source>
        <dbReference type="ARBA" id="ARBA00022643"/>
    </source>
</evidence>
<dbReference type="GO" id="GO:0019676">
    <property type="term" value="P:ammonia assimilation cycle"/>
    <property type="evidence" value="ECO:0007669"/>
    <property type="project" value="TreeGrafter"/>
</dbReference>
<comment type="cofactor">
    <cofactor evidence="2">
        <name>[3Fe-4S] cluster</name>
        <dbReference type="ChEBI" id="CHEBI:21137"/>
    </cofactor>
</comment>
<keyword evidence="12" id="KW-0314">Glutamate biosynthesis</keyword>
<comment type="cofactor">
    <cofactor evidence="1">
        <name>FMN</name>
        <dbReference type="ChEBI" id="CHEBI:58210"/>
    </cofactor>
</comment>
<evidence type="ECO:0000256" key="15">
    <source>
        <dbReference type="ARBA" id="ARBA00039085"/>
    </source>
</evidence>
<evidence type="ECO:0000313" key="18">
    <source>
        <dbReference type="EMBL" id="EER05195.1"/>
    </source>
</evidence>
<dbReference type="GO" id="GO:0016041">
    <property type="term" value="F:glutamate synthase (ferredoxin) activity"/>
    <property type="evidence" value="ECO:0007669"/>
    <property type="project" value="UniProtKB-EC"/>
</dbReference>
<comment type="pathway">
    <text evidence="14">Amino-acid biosynthesis; L-glutamate biosynthesis via GLT pathway; L-glutamate from 2-oxoglutarate and L-glutamine (ferredoxin route): step 1/1.</text>
</comment>
<dbReference type="GO" id="GO:0016040">
    <property type="term" value="F:glutamate synthase (NADH) activity"/>
    <property type="evidence" value="ECO:0007669"/>
    <property type="project" value="TreeGrafter"/>
</dbReference>
<evidence type="ECO:0000256" key="2">
    <source>
        <dbReference type="ARBA" id="ARBA00001927"/>
    </source>
</evidence>
<dbReference type="InterPro" id="IPR029055">
    <property type="entry name" value="Ntn_hydrolases_N"/>
</dbReference>
<dbReference type="OrthoDB" id="4327079at2759"/>
<evidence type="ECO:0000256" key="16">
    <source>
        <dbReference type="SAM" id="MobiDB-lite"/>
    </source>
</evidence>
<dbReference type="RefSeq" id="XP_002773379.1">
    <property type="nucleotide sequence ID" value="XM_002773333.1"/>
</dbReference>
<keyword evidence="8" id="KW-0315">Glutamine amidotransferase</keyword>
<dbReference type="SUPFAM" id="SSF56235">
    <property type="entry name" value="N-terminal nucleophile aminohydrolases (Ntn hydrolases)"/>
    <property type="match status" value="1"/>
</dbReference>
<dbReference type="InParanoid" id="C5LDJ8"/>
<feature type="region of interest" description="Disordered" evidence="16">
    <location>
        <begin position="1"/>
        <end position="40"/>
    </location>
</feature>
<proteinExistence type="inferred from homology"/>
<evidence type="ECO:0000256" key="10">
    <source>
        <dbReference type="ARBA" id="ARBA00023004"/>
    </source>
</evidence>
<dbReference type="Pfam" id="PF00310">
    <property type="entry name" value="GATase_2"/>
    <property type="match status" value="1"/>
</dbReference>
<evidence type="ECO:0000259" key="17">
    <source>
        <dbReference type="Pfam" id="PF00310"/>
    </source>
</evidence>
<dbReference type="PANTHER" id="PTHR11938:SF133">
    <property type="entry name" value="GLUTAMATE SYNTHASE (NADH)"/>
    <property type="match status" value="1"/>
</dbReference>
<evidence type="ECO:0000313" key="19">
    <source>
        <dbReference type="Proteomes" id="UP000007800"/>
    </source>
</evidence>
<reference evidence="18 19" key="1">
    <citation type="submission" date="2008-07" db="EMBL/GenBank/DDBJ databases">
        <authorList>
            <person name="El-Sayed N."/>
            <person name="Caler E."/>
            <person name="Inman J."/>
            <person name="Amedeo P."/>
            <person name="Hass B."/>
            <person name="Wortman J."/>
        </authorList>
    </citation>
    <scope>NUCLEOTIDE SEQUENCE [LARGE SCALE GENOMIC DNA]</scope>
    <source>
        <strain evidence="19">ATCC 50983 / TXsc</strain>
    </source>
</reference>
<keyword evidence="4" id="KW-0028">Amino-acid biosynthesis</keyword>
<keyword evidence="10" id="KW-0408">Iron</keyword>
<keyword evidence="9" id="KW-0560">Oxidoreductase</keyword>
<dbReference type="GO" id="GO:0006537">
    <property type="term" value="P:glutamate biosynthetic process"/>
    <property type="evidence" value="ECO:0007669"/>
    <property type="project" value="UniProtKB-KW"/>
</dbReference>
<gene>
    <name evidence="18" type="ORF">Pmar_PMAR007611</name>
</gene>
<organism evidence="19">
    <name type="scientific">Perkinsus marinus (strain ATCC 50983 / TXsc)</name>
    <dbReference type="NCBI Taxonomy" id="423536"/>
    <lineage>
        <taxon>Eukaryota</taxon>
        <taxon>Sar</taxon>
        <taxon>Alveolata</taxon>
        <taxon>Perkinsozoa</taxon>
        <taxon>Perkinsea</taxon>
        <taxon>Perkinsida</taxon>
        <taxon>Perkinsidae</taxon>
        <taxon>Perkinsus</taxon>
    </lineage>
</organism>
<evidence type="ECO:0000256" key="4">
    <source>
        <dbReference type="ARBA" id="ARBA00022605"/>
    </source>
</evidence>
<dbReference type="InterPro" id="IPR017932">
    <property type="entry name" value="GATase_2_dom"/>
</dbReference>